<proteinExistence type="predicted"/>
<dbReference type="Proteomes" id="UP001515480">
    <property type="component" value="Unassembled WGS sequence"/>
</dbReference>
<keyword evidence="3" id="KW-1185">Reference proteome</keyword>
<evidence type="ECO:0000313" key="2">
    <source>
        <dbReference type="EMBL" id="KAL1502987.1"/>
    </source>
</evidence>
<evidence type="ECO:0000313" key="3">
    <source>
        <dbReference type="Proteomes" id="UP001515480"/>
    </source>
</evidence>
<feature type="compositionally biased region" description="Low complexity" evidence="1">
    <location>
        <begin position="1"/>
        <end position="13"/>
    </location>
</feature>
<dbReference type="EMBL" id="JBGBPQ010000022">
    <property type="protein sequence ID" value="KAL1502987.1"/>
    <property type="molecule type" value="Genomic_DNA"/>
</dbReference>
<reference evidence="2 3" key="1">
    <citation type="journal article" date="2024" name="Science">
        <title>Giant polyketide synthase enzymes in the biosynthesis of giant marine polyether toxins.</title>
        <authorList>
            <person name="Fallon T.R."/>
            <person name="Shende V.V."/>
            <person name="Wierzbicki I.H."/>
            <person name="Pendleton A.L."/>
            <person name="Watervoot N.F."/>
            <person name="Auber R.P."/>
            <person name="Gonzalez D.J."/>
            <person name="Wisecaver J.H."/>
            <person name="Moore B.S."/>
        </authorList>
    </citation>
    <scope>NUCLEOTIDE SEQUENCE [LARGE SCALE GENOMIC DNA]</scope>
    <source>
        <strain evidence="2 3">12B1</strain>
    </source>
</reference>
<dbReference type="AlphaFoldDB" id="A0AB34ILS6"/>
<name>A0AB34ILS6_PRYPA</name>
<accession>A0AB34ILS6</accession>
<feature type="region of interest" description="Disordered" evidence="1">
    <location>
        <begin position="46"/>
        <end position="110"/>
    </location>
</feature>
<organism evidence="2 3">
    <name type="scientific">Prymnesium parvum</name>
    <name type="common">Toxic golden alga</name>
    <dbReference type="NCBI Taxonomy" id="97485"/>
    <lineage>
        <taxon>Eukaryota</taxon>
        <taxon>Haptista</taxon>
        <taxon>Haptophyta</taxon>
        <taxon>Prymnesiophyceae</taxon>
        <taxon>Prymnesiales</taxon>
        <taxon>Prymnesiaceae</taxon>
        <taxon>Prymnesium</taxon>
    </lineage>
</organism>
<feature type="region of interest" description="Disordered" evidence="1">
    <location>
        <begin position="1"/>
        <end position="29"/>
    </location>
</feature>
<evidence type="ECO:0000256" key="1">
    <source>
        <dbReference type="SAM" id="MobiDB-lite"/>
    </source>
</evidence>
<protein>
    <submittedName>
        <fullName evidence="2">Uncharacterized protein</fullName>
    </submittedName>
</protein>
<gene>
    <name evidence="2" type="ORF">AB1Y20_011057</name>
</gene>
<comment type="caution">
    <text evidence="2">The sequence shown here is derived from an EMBL/GenBank/DDBJ whole genome shotgun (WGS) entry which is preliminary data.</text>
</comment>
<feature type="compositionally biased region" description="Basic and acidic residues" evidence="1">
    <location>
        <begin position="16"/>
        <end position="29"/>
    </location>
</feature>
<sequence>MESLAEAAEAAGATPQEREEPVFEGATERDEACVIVGEKRMRSDAVTAMENKKEHLRLRLDTREEDRLDREVGGEEREQTTVRARSCGPRQVAPRRRSHEPRAGGPPEEK</sequence>
<feature type="compositionally biased region" description="Basic and acidic residues" evidence="1">
    <location>
        <begin position="50"/>
        <end position="80"/>
    </location>
</feature>